<comment type="caution">
    <text evidence="1">The sequence shown here is derived from an EMBL/GenBank/DDBJ whole genome shotgun (WGS) entry which is preliminary data.</text>
</comment>
<dbReference type="EMBL" id="QOIP01000005">
    <property type="protein sequence ID" value="RLU22534.1"/>
    <property type="molecule type" value="Genomic_DNA"/>
</dbReference>
<dbReference type="Gene3D" id="1.25.40.10">
    <property type="entry name" value="Tetratricopeptide repeat domain"/>
    <property type="match status" value="1"/>
</dbReference>
<reference evidence="1" key="2">
    <citation type="submission" date="2018-07" db="EMBL/GenBank/DDBJ databases">
        <authorList>
            <person name="Mckenzie S.K."/>
            <person name="Kronauer D.J.C."/>
        </authorList>
    </citation>
    <scope>NUCLEOTIDE SEQUENCE</scope>
    <source>
        <strain evidence="1">Clonal line C1</strain>
    </source>
</reference>
<sequence length="216" mass="23492">MAHINQGRGGGELVDLLTKFHNISNKLKKRFLRKPNVAEACDQFSALANECEQRELWQYAGLCWLAAARCQGTLENGTSEINLLVKAGRQFLTAEKKDNDIRCPSIGQENIQAAVSCFGHSTIRCSNQSGFNAISAGLSVELALALGPSPAGIQQLRKAIDTFPTSKAIDTLVSFHISQGDYVAALQILSEFVEFVEAYVAAGARGNYNAILHRYS</sequence>
<dbReference type="Proteomes" id="UP000279307">
    <property type="component" value="Chromosome 5"/>
</dbReference>
<dbReference type="OrthoDB" id="9402762at2759"/>
<accession>A0A3L8DQ46</accession>
<proteinExistence type="predicted"/>
<dbReference type="GO" id="GO:0099518">
    <property type="term" value="P:vesicle cytoskeletal trafficking"/>
    <property type="evidence" value="ECO:0007669"/>
    <property type="project" value="TreeGrafter"/>
</dbReference>
<dbReference type="InterPro" id="IPR011990">
    <property type="entry name" value="TPR-like_helical_dom_sf"/>
</dbReference>
<reference evidence="1" key="1">
    <citation type="journal article" date="2018" name="Genome Res.">
        <title>The genomic architecture and molecular evolution of ant odorant receptors.</title>
        <authorList>
            <person name="McKenzie S.K."/>
            <person name="Kronauer D.J.C."/>
        </authorList>
    </citation>
    <scope>NUCLEOTIDE SEQUENCE [LARGE SCALE GENOMIC DNA]</scope>
    <source>
        <strain evidence="1">Clonal line C1</strain>
    </source>
</reference>
<dbReference type="AlphaFoldDB" id="A0A3L8DQ46"/>
<dbReference type="GO" id="GO:0005769">
    <property type="term" value="C:early endosome"/>
    <property type="evidence" value="ECO:0007669"/>
    <property type="project" value="TreeGrafter"/>
</dbReference>
<dbReference type="PANTHER" id="PTHR16797:SF4">
    <property type="entry name" value="40-KDA HUNTINGTIN-ASSOCIATED PROTEIN"/>
    <property type="match status" value="1"/>
</dbReference>
<name>A0A3L8DQ46_OOCBI</name>
<protein>
    <recommendedName>
        <fullName evidence="2">Factor VIII intron 22 protein</fullName>
    </recommendedName>
</protein>
<organism evidence="1">
    <name type="scientific">Ooceraea biroi</name>
    <name type="common">Clonal raider ant</name>
    <name type="synonym">Cerapachys biroi</name>
    <dbReference type="NCBI Taxonomy" id="2015173"/>
    <lineage>
        <taxon>Eukaryota</taxon>
        <taxon>Metazoa</taxon>
        <taxon>Ecdysozoa</taxon>
        <taxon>Arthropoda</taxon>
        <taxon>Hexapoda</taxon>
        <taxon>Insecta</taxon>
        <taxon>Pterygota</taxon>
        <taxon>Neoptera</taxon>
        <taxon>Endopterygota</taxon>
        <taxon>Hymenoptera</taxon>
        <taxon>Apocrita</taxon>
        <taxon>Aculeata</taxon>
        <taxon>Formicoidea</taxon>
        <taxon>Formicidae</taxon>
        <taxon>Dorylinae</taxon>
        <taxon>Ooceraea</taxon>
    </lineage>
</organism>
<gene>
    <name evidence="1" type="ORF">DMN91_004812</name>
</gene>
<evidence type="ECO:0008006" key="2">
    <source>
        <dbReference type="Google" id="ProtNLM"/>
    </source>
</evidence>
<evidence type="ECO:0000313" key="1">
    <source>
        <dbReference type="EMBL" id="RLU22534.1"/>
    </source>
</evidence>
<dbReference type="PANTHER" id="PTHR16797">
    <property type="entry name" value="FACTOR VIII-ASSOCIATED GENE 1"/>
    <property type="match status" value="1"/>
</dbReference>
<dbReference type="InterPro" id="IPR039494">
    <property type="entry name" value="F8A"/>
</dbReference>